<organism evidence="1 2">
    <name type="scientific">Candidatus Methylacidithermus pantelleriae</name>
    <dbReference type="NCBI Taxonomy" id="2744239"/>
    <lineage>
        <taxon>Bacteria</taxon>
        <taxon>Pseudomonadati</taxon>
        <taxon>Verrucomicrobiota</taxon>
        <taxon>Methylacidiphilae</taxon>
        <taxon>Methylacidiphilales</taxon>
        <taxon>Methylacidiphilaceae</taxon>
        <taxon>Candidatus Methylacidithermus</taxon>
    </lineage>
</organism>
<gene>
    <name evidence="1" type="ORF">MPNT_60043</name>
</gene>
<name>A0A8J2FPL2_9BACT</name>
<proteinExistence type="predicted"/>
<accession>A0A8J2FPL2</accession>
<evidence type="ECO:0008006" key="3">
    <source>
        <dbReference type="Google" id="ProtNLM"/>
    </source>
</evidence>
<sequence>MFLTVRLFGMETNPLSDIDSRERLAEAGVFVLRQLHKARSFFQRDWRASPSLFPLSLEEVRFLEKLGRYLYRFTRACDLLYHWSLRGKAPAWVSELLDRGKPPELIELGRDPRLRGELPLVIRPDLVLTPDGFALCELDSVPGGIGLTAWLQEVYAGLGEQPIGGAKGIREAFDAIFPTGEVVIAEEARGYWPEFEYLVGASRVVPAEGYRCGNDPIYRFFECFDWMNLSSLRQTYRPGSPWMTPPLKAYLEEKMWLALFWMRPLRSFWLRELSEKGFRFLQSVIPYSWVVDPTPLPPHAVIPELGIQDWRELGRFSQKEREVVLKISGFSPLAWGARGVFVGSDLPQIEWAKKVEEAIQSFATHPFILQRFVKGRVVRHYWIREDGVVLPMEGRARVSPFYFIIGEEVRLAGVLVTVCPLDKKLLHGMRDALLVPAKQA</sequence>
<dbReference type="AlphaFoldDB" id="A0A8J2FPL2"/>
<protein>
    <recommendedName>
        <fullName evidence="3">Glutathionylspermidine synthase</fullName>
    </recommendedName>
</protein>
<dbReference type="SUPFAM" id="SSF56059">
    <property type="entry name" value="Glutathione synthetase ATP-binding domain-like"/>
    <property type="match status" value="1"/>
</dbReference>
<comment type="caution">
    <text evidence="1">The sequence shown here is derived from an EMBL/GenBank/DDBJ whole genome shotgun (WGS) entry which is preliminary data.</text>
</comment>
<dbReference type="EMBL" id="CAJNOB010000056">
    <property type="protein sequence ID" value="CAF0703607.1"/>
    <property type="molecule type" value="Genomic_DNA"/>
</dbReference>
<keyword evidence="2" id="KW-1185">Reference proteome</keyword>
<dbReference type="Proteomes" id="UP000663859">
    <property type="component" value="Unassembled WGS sequence"/>
</dbReference>
<evidence type="ECO:0000313" key="1">
    <source>
        <dbReference type="EMBL" id="CAF0703607.1"/>
    </source>
</evidence>
<reference evidence="1" key="1">
    <citation type="submission" date="2021-02" db="EMBL/GenBank/DDBJ databases">
        <authorList>
            <person name="Cremers G."/>
            <person name="Picone N."/>
        </authorList>
    </citation>
    <scope>NUCLEOTIDE SEQUENCE</scope>
    <source>
        <strain evidence="1">PQ17</strain>
    </source>
</reference>
<evidence type="ECO:0000313" key="2">
    <source>
        <dbReference type="Proteomes" id="UP000663859"/>
    </source>
</evidence>